<gene>
    <name evidence="2" type="ORF">POSPLADRAFT_1041807</name>
</gene>
<proteinExistence type="predicted"/>
<keyword evidence="3" id="KW-1185">Reference proteome</keyword>
<dbReference type="RefSeq" id="XP_024333767.1">
    <property type="nucleotide sequence ID" value="XM_024477979.1"/>
</dbReference>
<evidence type="ECO:0000313" key="2">
    <source>
        <dbReference type="EMBL" id="OSX56973.1"/>
    </source>
</evidence>
<sequence>MGGGVGADPPLVVARRGGGGGGAGFLAAGALKDCSIGRLGGTRRSAGGLCTLSLSESDDFRAGTSRSSSSSSPLKPPPESN</sequence>
<evidence type="ECO:0000313" key="3">
    <source>
        <dbReference type="Proteomes" id="UP000194127"/>
    </source>
</evidence>
<dbReference type="Proteomes" id="UP000194127">
    <property type="component" value="Unassembled WGS sequence"/>
</dbReference>
<dbReference type="AlphaFoldDB" id="A0A1X6MLL5"/>
<organism evidence="2 3">
    <name type="scientific">Postia placenta MAD-698-R-SB12</name>
    <dbReference type="NCBI Taxonomy" id="670580"/>
    <lineage>
        <taxon>Eukaryota</taxon>
        <taxon>Fungi</taxon>
        <taxon>Dikarya</taxon>
        <taxon>Basidiomycota</taxon>
        <taxon>Agaricomycotina</taxon>
        <taxon>Agaricomycetes</taxon>
        <taxon>Polyporales</taxon>
        <taxon>Adustoporiaceae</taxon>
        <taxon>Rhodonia</taxon>
    </lineage>
</organism>
<accession>A0A1X6MLL5</accession>
<dbReference type="EMBL" id="KZ110610">
    <property type="protein sequence ID" value="OSX56973.1"/>
    <property type="molecule type" value="Genomic_DNA"/>
</dbReference>
<dbReference type="GeneID" id="36322929"/>
<feature type="region of interest" description="Disordered" evidence="1">
    <location>
        <begin position="57"/>
        <end position="81"/>
    </location>
</feature>
<evidence type="ECO:0000256" key="1">
    <source>
        <dbReference type="SAM" id="MobiDB-lite"/>
    </source>
</evidence>
<name>A0A1X6MLL5_9APHY</name>
<reference evidence="2 3" key="1">
    <citation type="submission" date="2017-04" db="EMBL/GenBank/DDBJ databases">
        <title>Genome Sequence of the Model Brown-Rot Fungus Postia placenta SB12.</title>
        <authorList>
            <consortium name="DOE Joint Genome Institute"/>
            <person name="Gaskell J."/>
            <person name="Kersten P."/>
            <person name="Larrondo L.F."/>
            <person name="Canessa P."/>
            <person name="Martinez D."/>
            <person name="Hibbett D."/>
            <person name="Schmoll M."/>
            <person name="Kubicek C.P."/>
            <person name="Martinez A.T."/>
            <person name="Yadav J."/>
            <person name="Master E."/>
            <person name="Magnuson J.K."/>
            <person name="James T."/>
            <person name="Yaver D."/>
            <person name="Berka R."/>
            <person name="Labutti K."/>
            <person name="Lipzen A."/>
            <person name="Aerts A."/>
            <person name="Barry K."/>
            <person name="Henrissat B."/>
            <person name="Blanchette R."/>
            <person name="Grigoriev I."/>
            <person name="Cullen D."/>
        </authorList>
    </citation>
    <scope>NUCLEOTIDE SEQUENCE [LARGE SCALE GENOMIC DNA]</scope>
    <source>
        <strain evidence="2 3">MAD-698-R-SB12</strain>
    </source>
</reference>
<protein>
    <submittedName>
        <fullName evidence="2">Uncharacterized protein</fullName>
    </submittedName>
</protein>